<evidence type="ECO:0000259" key="1">
    <source>
        <dbReference type="PROSITE" id="PS51186"/>
    </source>
</evidence>
<dbReference type="InterPro" id="IPR000182">
    <property type="entry name" value="GNAT_dom"/>
</dbReference>
<evidence type="ECO:0000313" key="2">
    <source>
        <dbReference type="EMBL" id="KGJ52645.1"/>
    </source>
</evidence>
<protein>
    <submittedName>
        <fullName evidence="2">GNAT family acetyltransferase</fullName>
    </submittedName>
</protein>
<proteinExistence type="predicted"/>
<gene>
    <name evidence="2" type="ORF">CIAN88_13295</name>
</gene>
<dbReference type="EMBL" id="JQIF01000057">
    <property type="protein sequence ID" value="KGJ52645.1"/>
    <property type="molecule type" value="Genomic_DNA"/>
</dbReference>
<evidence type="ECO:0000313" key="3">
    <source>
        <dbReference type="Proteomes" id="UP000030008"/>
    </source>
</evidence>
<dbReference type="PROSITE" id="PS51186">
    <property type="entry name" value="GNAT"/>
    <property type="match status" value="1"/>
</dbReference>
<sequence length="142" mass="16099">MKLLFHKASPQHAAPLTALQHVCTDFLLAKGIRQWTYMSKGDIIKELPFTYVLLSNHTVVASFCIKPYEKDTAYATRIAVHPDYQGAGIGKAICTWLKGYEQPVYLDCWNGNEKLKSFYKENGGHIIGVFPEADYEICVFCF</sequence>
<dbReference type="Gene3D" id="3.40.630.30">
    <property type="match status" value="1"/>
</dbReference>
<dbReference type="GO" id="GO:0016747">
    <property type="term" value="F:acyltransferase activity, transferring groups other than amino-acyl groups"/>
    <property type="evidence" value="ECO:0007669"/>
    <property type="project" value="InterPro"/>
</dbReference>
<dbReference type="Proteomes" id="UP000030008">
    <property type="component" value="Unassembled WGS sequence"/>
</dbReference>
<dbReference type="RefSeq" id="WP_044905866.1">
    <property type="nucleotide sequence ID" value="NZ_JAJTIR010000015.1"/>
</dbReference>
<keyword evidence="2" id="KW-0808">Transferase</keyword>
<reference evidence="2 3" key="1">
    <citation type="submission" date="2014-08" db="EMBL/GenBank/DDBJ databases">
        <title>Clostridium innocuum, an unnegligible vancomycin-resistant pathogen causing extra-intestinal infections.</title>
        <authorList>
            <person name="Feng Y."/>
            <person name="Chiu C.-H."/>
        </authorList>
    </citation>
    <scope>NUCLEOTIDE SEQUENCE [LARGE SCALE GENOMIC DNA]</scope>
    <source>
        <strain evidence="2 3">AN88</strain>
    </source>
</reference>
<organism evidence="2 3">
    <name type="scientific">Clostridium innocuum</name>
    <dbReference type="NCBI Taxonomy" id="1522"/>
    <lineage>
        <taxon>Bacteria</taxon>
        <taxon>Bacillati</taxon>
        <taxon>Bacillota</taxon>
        <taxon>Clostridia</taxon>
        <taxon>Eubacteriales</taxon>
        <taxon>Clostridiaceae</taxon>
        <taxon>Clostridium</taxon>
    </lineage>
</organism>
<comment type="caution">
    <text evidence="2">The sequence shown here is derived from an EMBL/GenBank/DDBJ whole genome shotgun (WGS) entry which is preliminary data.</text>
</comment>
<dbReference type="CDD" id="cd04301">
    <property type="entry name" value="NAT_SF"/>
    <property type="match status" value="1"/>
</dbReference>
<name>A0A099I4L6_CLOIN</name>
<dbReference type="SUPFAM" id="SSF55729">
    <property type="entry name" value="Acyl-CoA N-acyltransferases (Nat)"/>
    <property type="match status" value="1"/>
</dbReference>
<accession>A0A099I4L6</accession>
<dbReference type="InterPro" id="IPR016181">
    <property type="entry name" value="Acyl_CoA_acyltransferase"/>
</dbReference>
<dbReference type="AlphaFoldDB" id="A0A099I4L6"/>
<dbReference type="Pfam" id="PF13508">
    <property type="entry name" value="Acetyltransf_7"/>
    <property type="match status" value="1"/>
</dbReference>
<feature type="domain" description="N-acetyltransferase" evidence="1">
    <location>
        <begin position="3"/>
        <end position="142"/>
    </location>
</feature>